<feature type="region of interest" description="Disordered" evidence="1">
    <location>
        <begin position="328"/>
        <end position="353"/>
    </location>
</feature>
<dbReference type="Pfam" id="PF02518">
    <property type="entry name" value="HATPase_c"/>
    <property type="match status" value="1"/>
</dbReference>
<keyword evidence="4" id="KW-0808">Transferase</keyword>
<dbReference type="Gene3D" id="3.30.565.10">
    <property type="entry name" value="Histidine kinase-like ATPase, C-terminal domain"/>
    <property type="match status" value="1"/>
</dbReference>
<proteinExistence type="predicted"/>
<gene>
    <name evidence="4" type="ORF">GRI99_02250</name>
</gene>
<feature type="domain" description="Histidine kinase" evidence="3">
    <location>
        <begin position="288"/>
        <end position="394"/>
    </location>
</feature>
<dbReference type="PANTHER" id="PTHR34220">
    <property type="entry name" value="SENSOR HISTIDINE KINASE YPDA"/>
    <property type="match status" value="1"/>
</dbReference>
<dbReference type="RefSeq" id="WP_160770368.1">
    <property type="nucleotide sequence ID" value="NZ_WTYV01000001.1"/>
</dbReference>
<keyword evidence="4" id="KW-0418">Kinase</keyword>
<feature type="transmembrane region" description="Helical" evidence="2">
    <location>
        <begin position="148"/>
        <end position="170"/>
    </location>
</feature>
<organism evidence="4 5">
    <name type="scientific">Alteraurantiacibacter buctensis</name>
    <dbReference type="NCBI Taxonomy" id="1503981"/>
    <lineage>
        <taxon>Bacteria</taxon>
        <taxon>Pseudomonadati</taxon>
        <taxon>Pseudomonadota</taxon>
        <taxon>Alphaproteobacteria</taxon>
        <taxon>Sphingomonadales</taxon>
        <taxon>Erythrobacteraceae</taxon>
        <taxon>Alteraurantiacibacter</taxon>
    </lineage>
</organism>
<feature type="region of interest" description="Disordered" evidence="1">
    <location>
        <begin position="1"/>
        <end position="22"/>
    </location>
</feature>
<dbReference type="SUPFAM" id="SSF55874">
    <property type="entry name" value="ATPase domain of HSP90 chaperone/DNA topoisomerase II/histidine kinase"/>
    <property type="match status" value="1"/>
</dbReference>
<keyword evidence="2" id="KW-0472">Membrane</keyword>
<accession>A0A844YUA8</accession>
<keyword evidence="2" id="KW-0812">Transmembrane</keyword>
<keyword evidence="5" id="KW-1185">Reference proteome</keyword>
<dbReference type="SMART" id="SM00387">
    <property type="entry name" value="HATPase_c"/>
    <property type="match status" value="1"/>
</dbReference>
<comment type="caution">
    <text evidence="4">The sequence shown here is derived from an EMBL/GenBank/DDBJ whole genome shotgun (WGS) entry which is preliminary data.</text>
</comment>
<dbReference type="EMBL" id="WTYV01000001">
    <property type="protein sequence ID" value="MXO70451.1"/>
    <property type="molecule type" value="Genomic_DNA"/>
</dbReference>
<dbReference type="InterPro" id="IPR050640">
    <property type="entry name" value="Bact_2-comp_sensor_kinase"/>
</dbReference>
<dbReference type="GO" id="GO:0000155">
    <property type="term" value="F:phosphorelay sensor kinase activity"/>
    <property type="evidence" value="ECO:0007669"/>
    <property type="project" value="InterPro"/>
</dbReference>
<feature type="transmembrane region" description="Helical" evidence="2">
    <location>
        <begin position="108"/>
        <end position="128"/>
    </location>
</feature>
<name>A0A844YUA8_9SPHN</name>
<evidence type="ECO:0000256" key="2">
    <source>
        <dbReference type="SAM" id="Phobius"/>
    </source>
</evidence>
<dbReference type="InterPro" id="IPR005467">
    <property type="entry name" value="His_kinase_dom"/>
</dbReference>
<dbReference type="InterPro" id="IPR003594">
    <property type="entry name" value="HATPase_dom"/>
</dbReference>
<feature type="compositionally biased region" description="Polar residues" evidence="1">
    <location>
        <begin position="422"/>
        <end position="433"/>
    </location>
</feature>
<dbReference type="Proteomes" id="UP000466966">
    <property type="component" value="Unassembled WGS sequence"/>
</dbReference>
<dbReference type="InterPro" id="IPR036890">
    <property type="entry name" value="HATPase_C_sf"/>
</dbReference>
<protein>
    <submittedName>
        <fullName evidence="4">Sensor histidine kinase</fullName>
    </submittedName>
</protein>
<evidence type="ECO:0000313" key="5">
    <source>
        <dbReference type="Proteomes" id="UP000466966"/>
    </source>
</evidence>
<sequence>MALTFSRRGSRRDSKPAHRPASALTEPVGILELTPTPFFGDKNRAFWRLQLLGWGGAMLLRSATALANDLSLDFLVLVLIATITGFSLSLILSVIYGQLINRRPLVTWGVTALSLAVAVFVSAFINAWTISLRPEAAETSFTSLVLGVFYLDMTLLGAWSALYYAINYFLRVEEQNDRLLRLEAQATAAQLAMLRYQLNPHFLFNTLNSISTLVLLKQTEPANAMLIRLSGFLRHTLVTQPGARVTVAQEVETLHLYLGIERMRFEERLRTEFNIDPAAAQALIPSMLLQPLIENAIKYGVSAQEEGARITLSAQVLGRHLRITVSDTGPGLQGSRRSDIIDNAPRAGAPASTGVGLANIRDRLAQAYGEDHRFAIETPAGGGFTVFIEIPYEREEPTQPLAQNPAQSALPGKPPAAPTVDGATQQKAIGTGT</sequence>
<reference evidence="4 5" key="1">
    <citation type="submission" date="2019-12" db="EMBL/GenBank/DDBJ databases">
        <title>Genomic-based taxomic classification of the family Erythrobacteraceae.</title>
        <authorList>
            <person name="Xu L."/>
        </authorList>
    </citation>
    <scope>NUCLEOTIDE SEQUENCE [LARGE SCALE GENOMIC DNA]</scope>
    <source>
        <strain evidence="4 5">M0322</strain>
    </source>
</reference>
<dbReference type="GO" id="GO:0016020">
    <property type="term" value="C:membrane"/>
    <property type="evidence" value="ECO:0007669"/>
    <property type="project" value="InterPro"/>
</dbReference>
<dbReference type="Pfam" id="PF06580">
    <property type="entry name" value="His_kinase"/>
    <property type="match status" value="1"/>
</dbReference>
<keyword evidence="2" id="KW-1133">Transmembrane helix</keyword>
<dbReference type="PANTHER" id="PTHR34220:SF7">
    <property type="entry name" value="SENSOR HISTIDINE KINASE YPDA"/>
    <property type="match status" value="1"/>
</dbReference>
<evidence type="ECO:0000256" key="1">
    <source>
        <dbReference type="SAM" id="MobiDB-lite"/>
    </source>
</evidence>
<dbReference type="PROSITE" id="PS50109">
    <property type="entry name" value="HIS_KIN"/>
    <property type="match status" value="1"/>
</dbReference>
<dbReference type="InterPro" id="IPR010559">
    <property type="entry name" value="Sig_transdc_His_kin_internal"/>
</dbReference>
<dbReference type="AlphaFoldDB" id="A0A844YUA8"/>
<evidence type="ECO:0000313" key="4">
    <source>
        <dbReference type="EMBL" id="MXO70451.1"/>
    </source>
</evidence>
<feature type="region of interest" description="Disordered" evidence="1">
    <location>
        <begin position="396"/>
        <end position="433"/>
    </location>
</feature>
<feature type="transmembrane region" description="Helical" evidence="2">
    <location>
        <begin position="74"/>
        <end position="96"/>
    </location>
</feature>
<evidence type="ECO:0000259" key="3">
    <source>
        <dbReference type="PROSITE" id="PS50109"/>
    </source>
</evidence>
<dbReference type="OrthoDB" id="2514702at2"/>